<proteinExistence type="predicted"/>
<reference evidence="1 2" key="1">
    <citation type="submission" date="2018-02" db="EMBL/GenBank/DDBJ databases">
        <title>The genomes of Aspergillus section Nigri reveals drivers in fungal speciation.</title>
        <authorList>
            <consortium name="DOE Joint Genome Institute"/>
            <person name="Vesth T.C."/>
            <person name="Nybo J."/>
            <person name="Theobald S."/>
            <person name="Brandl J."/>
            <person name="Frisvad J.C."/>
            <person name="Nielsen K.F."/>
            <person name="Lyhne E.K."/>
            <person name="Kogle M.E."/>
            <person name="Kuo A."/>
            <person name="Riley R."/>
            <person name="Clum A."/>
            <person name="Nolan M."/>
            <person name="Lipzen A."/>
            <person name="Salamov A."/>
            <person name="Henrissat B."/>
            <person name="Wiebenga A."/>
            <person name="De vries R.P."/>
            <person name="Grigoriev I.V."/>
            <person name="Mortensen U.H."/>
            <person name="Andersen M.R."/>
            <person name="Baker S.E."/>
        </authorList>
    </citation>
    <scope>NUCLEOTIDE SEQUENCE [LARGE SCALE GENOMIC DNA]</scope>
    <source>
        <strain evidence="1 2">CBS 121593</strain>
    </source>
</reference>
<keyword evidence="2" id="KW-1185">Reference proteome</keyword>
<sequence>MAVVLPMMAIPHWPTRAAPGNLVAWYPVPPATLSNQQQGIGTVTITRRIWGHLKGLTS</sequence>
<evidence type="ECO:0000313" key="1">
    <source>
        <dbReference type="EMBL" id="RAL01519.1"/>
    </source>
</evidence>
<accession>A0A395H294</accession>
<dbReference type="EMBL" id="KZ824435">
    <property type="protein sequence ID" value="RAL01519.1"/>
    <property type="molecule type" value="Genomic_DNA"/>
</dbReference>
<dbReference type="RefSeq" id="XP_025575846.1">
    <property type="nucleotide sequence ID" value="XM_025724634.1"/>
</dbReference>
<dbReference type="GeneID" id="37229499"/>
<protein>
    <submittedName>
        <fullName evidence="1">Uncharacterized protein</fullName>
    </submittedName>
</protein>
<gene>
    <name evidence="1" type="ORF">BO80DRAFT_61535</name>
</gene>
<organism evidence="1 2">
    <name type="scientific">Aspergillus ibericus CBS 121593</name>
    <dbReference type="NCBI Taxonomy" id="1448316"/>
    <lineage>
        <taxon>Eukaryota</taxon>
        <taxon>Fungi</taxon>
        <taxon>Dikarya</taxon>
        <taxon>Ascomycota</taxon>
        <taxon>Pezizomycotina</taxon>
        <taxon>Eurotiomycetes</taxon>
        <taxon>Eurotiomycetidae</taxon>
        <taxon>Eurotiales</taxon>
        <taxon>Aspergillaceae</taxon>
        <taxon>Aspergillus</taxon>
        <taxon>Aspergillus subgen. Circumdati</taxon>
    </lineage>
</organism>
<dbReference type="VEuPathDB" id="FungiDB:BO80DRAFT_61535"/>
<dbReference type="Proteomes" id="UP000249402">
    <property type="component" value="Unassembled WGS sequence"/>
</dbReference>
<dbReference type="AlphaFoldDB" id="A0A395H294"/>
<evidence type="ECO:0000313" key="2">
    <source>
        <dbReference type="Proteomes" id="UP000249402"/>
    </source>
</evidence>
<name>A0A395H294_9EURO</name>